<dbReference type="AlphaFoldDB" id="D2NRI9"/>
<dbReference type="STRING" id="680646.RMDY18_04330"/>
<evidence type="ECO:0000256" key="4">
    <source>
        <dbReference type="ARBA" id="ARBA00023274"/>
    </source>
</evidence>
<evidence type="ECO:0000256" key="3">
    <source>
        <dbReference type="ARBA" id="ARBA00022980"/>
    </source>
</evidence>
<dbReference type="Gene3D" id="3.30.70.1730">
    <property type="match status" value="1"/>
</dbReference>
<evidence type="ECO:0000256" key="7">
    <source>
        <dbReference type="HAMAP-Rule" id="MF_00362"/>
    </source>
</evidence>
<dbReference type="EMBL" id="AP011540">
    <property type="protein sequence ID" value="BAI64265.1"/>
    <property type="molecule type" value="Genomic_DNA"/>
</dbReference>
<dbReference type="SUPFAM" id="SSF160369">
    <property type="entry name" value="Ribosomal protein L10-like"/>
    <property type="match status" value="1"/>
</dbReference>
<reference evidence="8 9" key="3">
    <citation type="journal article" date="2010" name="Sequencing">
        <title>Complete Genome Sequence of Rothia mucilaginosa DY-18: A Clinical Isolate with Dense Meshwork-Like Structures from a Persistent Apical Periodontitis Lesion.</title>
        <authorList>
            <person name="Yamane K."/>
            <person name="Nambu T."/>
            <person name="Yamanaka T."/>
            <person name="Mashimo C."/>
            <person name="Sugimori C."/>
            <person name="Leung K.-P."/>
            <person name="Fukushima H."/>
        </authorList>
    </citation>
    <scope>NUCLEOTIDE SEQUENCE [LARGE SCALE GENOMIC DNA]</scope>
    <source>
        <strain evidence="8 9">DY-18</strain>
    </source>
</reference>
<dbReference type="GO" id="GO:0015934">
    <property type="term" value="C:large ribosomal subunit"/>
    <property type="evidence" value="ECO:0007669"/>
    <property type="project" value="InterPro"/>
</dbReference>
<keyword evidence="4 7" id="KW-0687">Ribonucleoprotein</keyword>
<dbReference type="InterPro" id="IPR001790">
    <property type="entry name" value="Ribosomal_uL10"/>
</dbReference>
<dbReference type="eggNOG" id="COG0244">
    <property type="taxonomic scope" value="Bacteria"/>
</dbReference>
<organism evidence="8 9">
    <name type="scientific">Rothia mucilaginosa (strain DY-18)</name>
    <name type="common">Stomatococcus mucilaginosus</name>
    <dbReference type="NCBI Taxonomy" id="680646"/>
    <lineage>
        <taxon>Bacteria</taxon>
        <taxon>Bacillati</taxon>
        <taxon>Actinomycetota</taxon>
        <taxon>Actinomycetes</taxon>
        <taxon>Micrococcales</taxon>
        <taxon>Micrococcaceae</taxon>
        <taxon>Rothia</taxon>
    </lineage>
</organism>
<dbReference type="PROSITE" id="PS01109">
    <property type="entry name" value="RIBOSOMAL_L10"/>
    <property type="match status" value="1"/>
</dbReference>
<gene>
    <name evidence="7" type="primary">rplJ</name>
    <name evidence="8" type="ordered locus">RMDY18_04330</name>
</gene>
<dbReference type="InterPro" id="IPR002363">
    <property type="entry name" value="Ribosomal_uL10_CS_bac"/>
</dbReference>
<evidence type="ECO:0000256" key="5">
    <source>
        <dbReference type="ARBA" id="ARBA00026025"/>
    </source>
</evidence>
<accession>D2NRI9</accession>
<dbReference type="Pfam" id="PF00466">
    <property type="entry name" value="Ribosomal_L10"/>
    <property type="match status" value="1"/>
</dbReference>
<dbReference type="GO" id="GO:0003735">
    <property type="term" value="F:structural constituent of ribosome"/>
    <property type="evidence" value="ECO:0007669"/>
    <property type="project" value="InterPro"/>
</dbReference>
<reference evidence="8 9" key="2">
    <citation type="journal article" date="2010" name="J Osaka Dent Univ">
        <title>Isolation and identification of Rothia mucilaginosa from persistent apical periodontitis lesions.</title>
        <authorList>
            <person name="Yamane K."/>
            <person name="Yoshida M."/>
            <person name="Fujihira T."/>
            <person name="Baba T."/>
            <person name="Tsuji N."/>
            <person name="Hayashi H."/>
            <person name="Sugimori C."/>
            <person name="Yamanaka T."/>
            <person name="Mashimo C."/>
            <person name="Nambu T."/>
            <person name="Kawai H."/>
            <person name="Fukushima H."/>
        </authorList>
    </citation>
    <scope>NUCLEOTIDE SEQUENCE [LARGE SCALE GENOMIC DNA]</scope>
    <source>
        <strain evidence="8 9">DY-18</strain>
    </source>
</reference>
<evidence type="ECO:0000256" key="6">
    <source>
        <dbReference type="ARBA" id="ARBA00035202"/>
    </source>
</evidence>
<dbReference type="GO" id="GO:0070180">
    <property type="term" value="F:large ribosomal subunit rRNA binding"/>
    <property type="evidence" value="ECO:0007669"/>
    <property type="project" value="UniProtKB-UniRule"/>
</dbReference>
<reference evidence="9" key="1">
    <citation type="submission" date="2009-07" db="EMBL/GenBank/DDBJ databases">
        <title>Complete genome sequence of Rothia mucilaginosa DJ.</title>
        <authorList>
            <person name="Yamane K."/>
            <person name="Nambu T."/>
            <person name="Mashimo C."/>
            <person name="Sugimori C."/>
            <person name="Yamanaka T."/>
            <person name="Leung K."/>
            <person name="Fukushima H."/>
        </authorList>
    </citation>
    <scope>NUCLEOTIDE SEQUENCE [LARGE SCALE GENOMIC DNA]</scope>
    <source>
        <strain evidence="9">DY-18</strain>
    </source>
</reference>
<comment type="subunit">
    <text evidence="5 7">Part of the ribosomal stalk of the 50S ribosomal subunit. The N-terminus interacts with L11 and the large rRNA to form the base of the stalk. The C-terminus forms an elongated spine to which L12 dimers bind in a sequential fashion forming a multimeric L10(L12)X complex.</text>
</comment>
<keyword evidence="3 7" id="KW-0689">Ribosomal protein</keyword>
<sequence length="222" mass="23674">MNSRCPHSGCRLSCLVRLRVGAFFIACNKCFEALPATLQESEEGTTMATQEKIAAVSELKELFEASNAVILTEYRGLTVAQLKELRRALGAETEYAVVKNTLAAIAAKEAGIDAFEGHLQGPSALAFIKGDLIDAAKGLRDFAKANPQLIVKNGYYEGAALSEDDVKRYADLESREVLLSKVAGGAKATIARIAQVVDALRVKLEEQEGAAPAAAEEASEEA</sequence>
<dbReference type="CDD" id="cd05797">
    <property type="entry name" value="Ribosomal_L10"/>
    <property type="match status" value="1"/>
</dbReference>
<dbReference type="Proteomes" id="UP000001883">
    <property type="component" value="Chromosome"/>
</dbReference>
<proteinExistence type="inferred from homology"/>
<dbReference type="KEGG" id="rmu:RMDY18_04330"/>
<dbReference type="NCBIfam" id="NF000955">
    <property type="entry name" value="PRK00099.1-1"/>
    <property type="match status" value="1"/>
</dbReference>
<keyword evidence="9" id="KW-1185">Reference proteome</keyword>
<dbReference type="PANTHER" id="PTHR11560">
    <property type="entry name" value="39S RIBOSOMAL PROTEIN L10, MITOCHONDRIAL"/>
    <property type="match status" value="1"/>
</dbReference>
<comment type="function">
    <text evidence="1 7">Forms part of the ribosomal stalk, playing a central role in the interaction of the ribosome with GTP-bound translation factors.</text>
</comment>
<evidence type="ECO:0000313" key="8">
    <source>
        <dbReference type="EMBL" id="BAI64265.1"/>
    </source>
</evidence>
<keyword evidence="7" id="KW-0699">rRNA-binding</keyword>
<dbReference type="InterPro" id="IPR047865">
    <property type="entry name" value="Ribosomal_uL10_bac_type"/>
</dbReference>
<dbReference type="InterPro" id="IPR043141">
    <property type="entry name" value="Ribosomal_uL10-like_sf"/>
</dbReference>
<dbReference type="HAMAP" id="MF_00362">
    <property type="entry name" value="Ribosomal_uL10"/>
    <property type="match status" value="1"/>
</dbReference>
<protein>
    <recommendedName>
        <fullName evidence="6 7">Large ribosomal subunit protein uL10</fullName>
    </recommendedName>
</protein>
<comment type="similarity">
    <text evidence="2 7">Belongs to the universal ribosomal protein uL10 family.</text>
</comment>
<evidence type="ECO:0000313" key="9">
    <source>
        <dbReference type="Proteomes" id="UP000001883"/>
    </source>
</evidence>
<evidence type="ECO:0000256" key="2">
    <source>
        <dbReference type="ARBA" id="ARBA00008889"/>
    </source>
</evidence>
<dbReference type="HOGENOM" id="CLU_092227_1_0_11"/>
<name>D2NRI9_ROTMD</name>
<dbReference type="InterPro" id="IPR022973">
    <property type="entry name" value="Ribosomal_uL10_bac"/>
</dbReference>
<keyword evidence="7" id="KW-0694">RNA-binding</keyword>
<evidence type="ECO:0000256" key="1">
    <source>
        <dbReference type="ARBA" id="ARBA00002633"/>
    </source>
</evidence>
<dbReference type="GO" id="GO:0006412">
    <property type="term" value="P:translation"/>
    <property type="evidence" value="ECO:0007669"/>
    <property type="project" value="UniProtKB-UniRule"/>
</dbReference>